<dbReference type="SUPFAM" id="SSF53098">
    <property type="entry name" value="Ribonuclease H-like"/>
    <property type="match status" value="1"/>
</dbReference>
<comment type="caution">
    <text evidence="1">The sequence shown here is derived from an EMBL/GenBank/DDBJ whole genome shotgun (WGS) entry which is preliminary data.</text>
</comment>
<dbReference type="Proteomes" id="UP001253545">
    <property type="component" value="Unassembled WGS sequence"/>
</dbReference>
<reference evidence="1 2" key="1">
    <citation type="submission" date="2023-09" db="EMBL/GenBank/DDBJ databases">
        <authorList>
            <person name="Rey-Velasco X."/>
        </authorList>
    </citation>
    <scope>NUCLEOTIDE SEQUENCE [LARGE SCALE GENOMIC DNA]</scope>
    <source>
        <strain evidence="1 2">P117</strain>
    </source>
</reference>
<evidence type="ECO:0000313" key="1">
    <source>
        <dbReference type="EMBL" id="MDT0593444.1"/>
    </source>
</evidence>
<name>A0ABU2ZLD4_9ALTE</name>
<gene>
    <name evidence="1" type="ORF">RM552_01135</name>
</gene>
<proteinExistence type="predicted"/>
<dbReference type="EMBL" id="JAVRHX010000001">
    <property type="protein sequence ID" value="MDT0593444.1"/>
    <property type="molecule type" value="Genomic_DNA"/>
</dbReference>
<accession>A0ABU2ZLD4</accession>
<dbReference type="InterPro" id="IPR036397">
    <property type="entry name" value="RNaseH_sf"/>
</dbReference>
<keyword evidence="2" id="KW-1185">Reference proteome</keyword>
<protein>
    <submittedName>
        <fullName evidence="1">3'-5' exoribonuclease</fullName>
    </submittedName>
</protein>
<dbReference type="Gene3D" id="3.30.420.10">
    <property type="entry name" value="Ribonuclease H-like superfamily/Ribonuclease H"/>
    <property type="match status" value="1"/>
</dbReference>
<dbReference type="InterPro" id="IPR012337">
    <property type="entry name" value="RNaseH-like_sf"/>
</dbReference>
<evidence type="ECO:0000313" key="2">
    <source>
        <dbReference type="Proteomes" id="UP001253545"/>
    </source>
</evidence>
<dbReference type="RefSeq" id="WP_311366959.1">
    <property type="nucleotide sequence ID" value="NZ_JAVRHX010000001.1"/>
</dbReference>
<sequence>MVAARLSFKRILLINLPTIIDIEASGFGPHSYPIEVGVVRQDGNRFCKLIKPFEDWTYWDQEAEKVHGISHSLLTKTGISGVQACLELNAFLASSEVYCDGWVVDLPWINKLFSRAGISMSFRVSSLEMILKSHQMERWHQSKEQAIEILKLSRHRASNDALIIQKTFELTY</sequence>
<organism evidence="1 2">
    <name type="scientific">Glaciecola petra</name>
    <dbReference type="NCBI Taxonomy" id="3075602"/>
    <lineage>
        <taxon>Bacteria</taxon>
        <taxon>Pseudomonadati</taxon>
        <taxon>Pseudomonadota</taxon>
        <taxon>Gammaproteobacteria</taxon>
        <taxon>Alteromonadales</taxon>
        <taxon>Alteromonadaceae</taxon>
        <taxon>Glaciecola</taxon>
    </lineage>
</organism>